<reference evidence="2" key="1">
    <citation type="journal article" date="2020" name="Stud. Mycol.">
        <title>101 Dothideomycetes genomes: a test case for predicting lifestyles and emergence of pathogens.</title>
        <authorList>
            <person name="Haridas S."/>
            <person name="Albert R."/>
            <person name="Binder M."/>
            <person name="Bloem J."/>
            <person name="Labutti K."/>
            <person name="Salamov A."/>
            <person name="Andreopoulos B."/>
            <person name="Baker S."/>
            <person name="Barry K."/>
            <person name="Bills G."/>
            <person name="Bluhm B."/>
            <person name="Cannon C."/>
            <person name="Castanera R."/>
            <person name="Culley D."/>
            <person name="Daum C."/>
            <person name="Ezra D."/>
            <person name="Gonzalez J."/>
            <person name="Henrissat B."/>
            <person name="Kuo A."/>
            <person name="Liang C."/>
            <person name="Lipzen A."/>
            <person name="Lutzoni F."/>
            <person name="Magnuson J."/>
            <person name="Mondo S."/>
            <person name="Nolan M."/>
            <person name="Ohm R."/>
            <person name="Pangilinan J."/>
            <person name="Park H.-J."/>
            <person name="Ramirez L."/>
            <person name="Alfaro M."/>
            <person name="Sun H."/>
            <person name="Tritt A."/>
            <person name="Yoshinaga Y."/>
            <person name="Zwiers L.-H."/>
            <person name="Turgeon B."/>
            <person name="Goodwin S."/>
            <person name="Spatafora J."/>
            <person name="Crous P."/>
            <person name="Grigoriev I."/>
        </authorList>
    </citation>
    <scope>NUCLEOTIDE SEQUENCE</scope>
    <source>
        <strain evidence="2">CBS 473.64</strain>
    </source>
</reference>
<feature type="signal peptide" evidence="1">
    <location>
        <begin position="1"/>
        <end position="16"/>
    </location>
</feature>
<organism evidence="2 3">
    <name type="scientific">Massarina eburnea CBS 473.64</name>
    <dbReference type="NCBI Taxonomy" id="1395130"/>
    <lineage>
        <taxon>Eukaryota</taxon>
        <taxon>Fungi</taxon>
        <taxon>Dikarya</taxon>
        <taxon>Ascomycota</taxon>
        <taxon>Pezizomycotina</taxon>
        <taxon>Dothideomycetes</taxon>
        <taxon>Pleosporomycetidae</taxon>
        <taxon>Pleosporales</taxon>
        <taxon>Massarineae</taxon>
        <taxon>Massarinaceae</taxon>
        <taxon>Massarina</taxon>
    </lineage>
</organism>
<keyword evidence="3" id="KW-1185">Reference proteome</keyword>
<protein>
    <recommendedName>
        <fullName evidence="4">Avirulence Effector AvrLm4-7 domain-containing protein</fullName>
    </recommendedName>
</protein>
<dbReference type="Proteomes" id="UP000799753">
    <property type="component" value="Unassembled WGS sequence"/>
</dbReference>
<gene>
    <name evidence="2" type="ORF">P280DRAFT_484524</name>
</gene>
<proteinExistence type="predicted"/>
<evidence type="ECO:0008006" key="4">
    <source>
        <dbReference type="Google" id="ProtNLM"/>
    </source>
</evidence>
<evidence type="ECO:0000313" key="2">
    <source>
        <dbReference type="EMBL" id="KAF2635465.1"/>
    </source>
</evidence>
<evidence type="ECO:0000313" key="3">
    <source>
        <dbReference type="Proteomes" id="UP000799753"/>
    </source>
</evidence>
<dbReference type="AlphaFoldDB" id="A0A6A6RJX6"/>
<sequence>MRFQILLPAIIGVATAADCSKGRQDCDAMVQMFEHEYWNGKFMYWGHQDSILDSWRAPCLNHNEPWGISSIKMMRHDSGKDWGCRLYEEHDCRGASAFQYESNWGFLAADLEDFNDRTKSYKCYFKEITI</sequence>
<dbReference type="Gene3D" id="2.60.20.10">
    <property type="entry name" value="Crystallins"/>
    <property type="match status" value="1"/>
</dbReference>
<name>A0A6A6RJX6_9PLEO</name>
<dbReference type="EMBL" id="MU006806">
    <property type="protein sequence ID" value="KAF2635465.1"/>
    <property type="molecule type" value="Genomic_DNA"/>
</dbReference>
<keyword evidence="1" id="KW-0732">Signal</keyword>
<evidence type="ECO:0000256" key="1">
    <source>
        <dbReference type="SAM" id="SignalP"/>
    </source>
</evidence>
<feature type="chain" id="PRO_5025650401" description="Avirulence Effector AvrLm4-7 domain-containing protein" evidence="1">
    <location>
        <begin position="17"/>
        <end position="130"/>
    </location>
</feature>
<accession>A0A6A6RJX6</accession>